<keyword evidence="1" id="KW-0472">Membrane</keyword>
<dbReference type="Proteomes" id="UP000806542">
    <property type="component" value="Unassembled WGS sequence"/>
</dbReference>
<feature type="transmembrane region" description="Helical" evidence="1">
    <location>
        <begin position="77"/>
        <end position="101"/>
    </location>
</feature>
<feature type="transmembrane region" description="Helical" evidence="1">
    <location>
        <begin position="130"/>
        <end position="148"/>
    </location>
</feature>
<organism evidence="2 3">
    <name type="scientific">Ructibacterium gallinarum</name>
    <dbReference type="NCBI Taxonomy" id="2779355"/>
    <lineage>
        <taxon>Bacteria</taxon>
        <taxon>Bacillati</taxon>
        <taxon>Bacillota</taxon>
        <taxon>Clostridia</taxon>
        <taxon>Eubacteriales</taxon>
        <taxon>Oscillospiraceae</taxon>
        <taxon>Ructibacterium</taxon>
    </lineage>
</organism>
<comment type="caution">
    <text evidence="2">The sequence shown here is derived from an EMBL/GenBank/DDBJ whole genome shotgun (WGS) entry which is preliminary data.</text>
</comment>
<feature type="transmembrane region" description="Helical" evidence="1">
    <location>
        <begin position="12"/>
        <end position="38"/>
    </location>
</feature>
<proteinExistence type="predicted"/>
<feature type="transmembrane region" description="Helical" evidence="1">
    <location>
        <begin position="160"/>
        <end position="184"/>
    </location>
</feature>
<dbReference type="Pfam" id="PF06541">
    <property type="entry name" value="ABC_trans_CmpB"/>
    <property type="match status" value="1"/>
</dbReference>
<evidence type="ECO:0000313" key="3">
    <source>
        <dbReference type="Proteomes" id="UP000806542"/>
    </source>
</evidence>
<dbReference type="EMBL" id="JADCKB010000018">
    <property type="protein sequence ID" value="MBE5040606.1"/>
    <property type="molecule type" value="Genomic_DNA"/>
</dbReference>
<gene>
    <name evidence="2" type="ORF">INF28_09045</name>
</gene>
<keyword evidence="1" id="KW-1133">Transmembrane helix</keyword>
<dbReference type="AlphaFoldDB" id="A0A9D5LYY6"/>
<keyword evidence="3" id="KW-1185">Reference proteome</keyword>
<protein>
    <submittedName>
        <fullName evidence="2">ABC transporter permease</fullName>
    </submittedName>
</protein>
<keyword evidence="1" id="KW-0812">Transmembrane</keyword>
<name>A0A9D5LYY6_9FIRM</name>
<reference evidence="2" key="1">
    <citation type="submission" date="2020-10" db="EMBL/GenBank/DDBJ databases">
        <title>ChiBAC.</title>
        <authorList>
            <person name="Zenner C."/>
            <person name="Hitch T.C.A."/>
            <person name="Clavel T."/>
        </authorList>
    </citation>
    <scope>NUCLEOTIDE SEQUENCE</scope>
    <source>
        <strain evidence="2">DSM 107454</strain>
    </source>
</reference>
<evidence type="ECO:0000313" key="2">
    <source>
        <dbReference type="EMBL" id="MBE5040606.1"/>
    </source>
</evidence>
<feature type="transmembrane region" description="Helical" evidence="1">
    <location>
        <begin position="44"/>
        <end position="65"/>
    </location>
</feature>
<evidence type="ECO:0000256" key="1">
    <source>
        <dbReference type="SAM" id="Phobius"/>
    </source>
</evidence>
<dbReference type="InterPro" id="IPR010540">
    <property type="entry name" value="CmpB_TMEM229"/>
</dbReference>
<accession>A0A9D5LYY6</accession>
<sequence length="185" mass="21466">MRTPIFEQIKKYFLYFFMYSIIGWLYEVFLEVVVYRWGYSDRGILFGPYCPVYGFGALLFLFLVYPMIKRKKLQTRLLLLPVVFLLCALSATLLELITSYLCEAVLGSWPWQTYSQYAINFQARIALSPSIRFGIGGVVFLYLLQPLFEKLTTALPPKILTFLFGILSVLFVADLFSTIILHIFT</sequence>